<gene>
    <name evidence="2" type="ORF">GH714_040081</name>
</gene>
<sequence>MGEESGFFNDGFSGVIIVLAEEDIAMEVMNSHLSGDWRWKMKGDIIILYPSEITHGIGVAPEVEEQGGKKQGRGKSREPNEVREQLGDFETQVAKVELHLIDGEDNFKEKFEELDTRIEELDQGVEEFHEEM</sequence>
<organism evidence="2 3">
    <name type="scientific">Hevea brasiliensis</name>
    <name type="common">Para rubber tree</name>
    <name type="synonym">Siphonia brasiliensis</name>
    <dbReference type="NCBI Taxonomy" id="3981"/>
    <lineage>
        <taxon>Eukaryota</taxon>
        <taxon>Viridiplantae</taxon>
        <taxon>Streptophyta</taxon>
        <taxon>Embryophyta</taxon>
        <taxon>Tracheophyta</taxon>
        <taxon>Spermatophyta</taxon>
        <taxon>Magnoliopsida</taxon>
        <taxon>eudicotyledons</taxon>
        <taxon>Gunneridae</taxon>
        <taxon>Pentapetalae</taxon>
        <taxon>rosids</taxon>
        <taxon>fabids</taxon>
        <taxon>Malpighiales</taxon>
        <taxon>Euphorbiaceae</taxon>
        <taxon>Crotonoideae</taxon>
        <taxon>Micrandreae</taxon>
        <taxon>Hevea</taxon>
    </lineage>
</organism>
<proteinExistence type="predicted"/>
<protein>
    <submittedName>
        <fullName evidence="2">Uncharacterized protein</fullName>
    </submittedName>
</protein>
<dbReference type="Proteomes" id="UP000467840">
    <property type="component" value="Chromosome 15"/>
</dbReference>
<feature type="region of interest" description="Disordered" evidence="1">
    <location>
        <begin position="59"/>
        <end position="83"/>
    </location>
</feature>
<name>A0A6A6MP21_HEVBR</name>
<accession>A0A6A6MP21</accession>
<comment type="caution">
    <text evidence="2">The sequence shown here is derived from an EMBL/GenBank/DDBJ whole genome shotgun (WGS) entry which is preliminary data.</text>
</comment>
<dbReference type="EMBL" id="JAAGAX010000005">
    <property type="protein sequence ID" value="KAF2315572.1"/>
    <property type="molecule type" value="Genomic_DNA"/>
</dbReference>
<keyword evidence="3" id="KW-1185">Reference proteome</keyword>
<evidence type="ECO:0000313" key="2">
    <source>
        <dbReference type="EMBL" id="KAF2315572.1"/>
    </source>
</evidence>
<evidence type="ECO:0000256" key="1">
    <source>
        <dbReference type="SAM" id="MobiDB-lite"/>
    </source>
</evidence>
<reference evidence="2 3" key="1">
    <citation type="journal article" date="2020" name="Mol. Plant">
        <title>The Chromosome-Based Rubber Tree Genome Provides New Insights into Spurge Genome Evolution and Rubber Biosynthesis.</title>
        <authorList>
            <person name="Liu J."/>
            <person name="Shi C."/>
            <person name="Shi C.C."/>
            <person name="Li W."/>
            <person name="Zhang Q.J."/>
            <person name="Zhang Y."/>
            <person name="Li K."/>
            <person name="Lu H.F."/>
            <person name="Shi C."/>
            <person name="Zhu S.T."/>
            <person name="Xiao Z.Y."/>
            <person name="Nan H."/>
            <person name="Yue Y."/>
            <person name="Zhu X.G."/>
            <person name="Wu Y."/>
            <person name="Hong X.N."/>
            <person name="Fan G.Y."/>
            <person name="Tong Y."/>
            <person name="Zhang D."/>
            <person name="Mao C.L."/>
            <person name="Liu Y.L."/>
            <person name="Hao S.J."/>
            <person name="Liu W.Q."/>
            <person name="Lv M.Q."/>
            <person name="Zhang H.B."/>
            <person name="Liu Y."/>
            <person name="Hu-Tang G.R."/>
            <person name="Wang J.P."/>
            <person name="Wang J.H."/>
            <person name="Sun Y.H."/>
            <person name="Ni S.B."/>
            <person name="Chen W.B."/>
            <person name="Zhang X.C."/>
            <person name="Jiao Y.N."/>
            <person name="Eichler E.E."/>
            <person name="Li G.H."/>
            <person name="Liu X."/>
            <person name="Gao L.Z."/>
        </authorList>
    </citation>
    <scope>NUCLEOTIDE SEQUENCE [LARGE SCALE GENOMIC DNA]</scope>
    <source>
        <strain evidence="3">cv. GT1</strain>
        <tissue evidence="2">Leaf</tissue>
    </source>
</reference>
<dbReference type="AlphaFoldDB" id="A0A6A6MP21"/>
<evidence type="ECO:0000313" key="3">
    <source>
        <dbReference type="Proteomes" id="UP000467840"/>
    </source>
</evidence>